<comment type="catalytic activity">
    <reaction evidence="14 16">
        <text>DNA(n) + a 2'-deoxyribonucleoside 5'-triphosphate = DNA(n+1) + diphosphate</text>
        <dbReference type="Rhea" id="RHEA:22508"/>
        <dbReference type="Rhea" id="RHEA-COMP:17339"/>
        <dbReference type="Rhea" id="RHEA-COMP:17340"/>
        <dbReference type="ChEBI" id="CHEBI:33019"/>
        <dbReference type="ChEBI" id="CHEBI:61560"/>
        <dbReference type="ChEBI" id="CHEBI:173112"/>
        <dbReference type="EC" id="2.7.7.7"/>
    </reaction>
</comment>
<dbReference type="CDD" id="cd09859">
    <property type="entry name" value="PIN_53EXO"/>
    <property type="match status" value="1"/>
</dbReference>
<evidence type="ECO:0000256" key="13">
    <source>
        <dbReference type="ARBA" id="ARBA00023204"/>
    </source>
</evidence>
<dbReference type="SMART" id="SM00482">
    <property type="entry name" value="POLAc"/>
    <property type="match status" value="1"/>
</dbReference>
<dbReference type="FunFam" id="1.20.1060.10:FF:000001">
    <property type="entry name" value="DNA polymerase I"/>
    <property type="match status" value="1"/>
</dbReference>
<keyword evidence="4 16" id="KW-0808">Transferase</keyword>
<evidence type="ECO:0000256" key="8">
    <source>
        <dbReference type="ARBA" id="ARBA00022763"/>
    </source>
</evidence>
<feature type="domain" description="3'-5' exonuclease" evidence="18">
    <location>
        <begin position="353"/>
        <end position="534"/>
    </location>
</feature>
<accession>A0A9X2BNS2</accession>
<dbReference type="Pfam" id="PF01367">
    <property type="entry name" value="5_3_exonuc"/>
    <property type="match status" value="1"/>
</dbReference>
<evidence type="ECO:0000256" key="12">
    <source>
        <dbReference type="ARBA" id="ARBA00023125"/>
    </source>
</evidence>
<dbReference type="InterPro" id="IPR029060">
    <property type="entry name" value="PIN-like_dom_sf"/>
</dbReference>
<comment type="caution">
    <text evidence="21">The sequence shown here is derived from an EMBL/GenBank/DDBJ whole genome shotgun (WGS) entry which is preliminary data.</text>
</comment>
<dbReference type="CDD" id="cd06139">
    <property type="entry name" value="DNA_polA_I_Ecoli_like_exo"/>
    <property type="match status" value="1"/>
</dbReference>
<dbReference type="RefSeq" id="WP_248428391.1">
    <property type="nucleotide sequence ID" value="NZ_JALNUB010000005.1"/>
</dbReference>
<dbReference type="GO" id="GO:0008409">
    <property type="term" value="F:5'-3' exonuclease activity"/>
    <property type="evidence" value="ECO:0007669"/>
    <property type="project" value="UniProtKB-UniRule"/>
</dbReference>
<dbReference type="Gene3D" id="3.30.70.370">
    <property type="match status" value="1"/>
</dbReference>
<reference evidence="21" key="1">
    <citation type="submission" date="2022-04" db="EMBL/GenBank/DDBJ databases">
        <title>Flavobacterium pygoscelis sp. nov. isolated from Chinstrap chick (Pygoscelis antarcticus).</title>
        <authorList>
            <person name="Irgang R."/>
            <person name="Poblete-Morales M."/>
            <person name="Avendano-Herrera R."/>
        </authorList>
    </citation>
    <scope>NUCLEOTIDE SEQUENCE</scope>
    <source>
        <strain evidence="21">I-SCBP12n</strain>
    </source>
</reference>
<dbReference type="GO" id="GO:0006261">
    <property type="term" value="P:DNA-templated DNA replication"/>
    <property type="evidence" value="ECO:0007669"/>
    <property type="project" value="UniProtKB-UniRule"/>
</dbReference>
<dbReference type="PRINTS" id="PR00868">
    <property type="entry name" value="DNAPOLI"/>
</dbReference>
<dbReference type="Proteomes" id="UP001139260">
    <property type="component" value="Unassembled WGS sequence"/>
</dbReference>
<evidence type="ECO:0000259" key="19">
    <source>
        <dbReference type="SMART" id="SM00475"/>
    </source>
</evidence>
<comment type="similarity">
    <text evidence="1 16">Belongs to the DNA polymerase type-A family.</text>
</comment>
<feature type="domain" description="5'-3' exonuclease" evidence="19">
    <location>
        <begin position="5"/>
        <end position="266"/>
    </location>
</feature>
<gene>
    <name evidence="16 21" type="primary">polA</name>
    <name evidence="21" type="ORF">MW871_09865</name>
</gene>
<organism evidence="21 22">
    <name type="scientific">Flavobacterium pygoscelis</name>
    <dbReference type="NCBI Taxonomy" id="2893176"/>
    <lineage>
        <taxon>Bacteria</taxon>
        <taxon>Pseudomonadati</taxon>
        <taxon>Bacteroidota</taxon>
        <taxon>Flavobacteriia</taxon>
        <taxon>Flavobacteriales</taxon>
        <taxon>Flavobacteriaceae</taxon>
        <taxon>Flavobacterium</taxon>
    </lineage>
</organism>
<keyword evidence="9 16" id="KW-0378">Hydrolase</keyword>
<dbReference type="SUPFAM" id="SSF56672">
    <property type="entry name" value="DNA/RNA polymerases"/>
    <property type="match status" value="1"/>
</dbReference>
<keyword evidence="7" id="KW-0540">Nuclease</keyword>
<evidence type="ECO:0000256" key="17">
    <source>
        <dbReference type="SAM" id="MobiDB-lite"/>
    </source>
</evidence>
<dbReference type="Gene3D" id="1.10.150.20">
    <property type="entry name" value="5' to 3' exonuclease, C-terminal subdomain"/>
    <property type="match status" value="2"/>
</dbReference>
<dbReference type="InterPro" id="IPR018320">
    <property type="entry name" value="DNA_polymerase_1"/>
</dbReference>
<keyword evidence="13 16" id="KW-0234">DNA repair</keyword>
<dbReference type="EC" id="2.7.7.7" evidence="2 15"/>
<evidence type="ECO:0000259" key="20">
    <source>
        <dbReference type="SMART" id="SM00482"/>
    </source>
</evidence>
<dbReference type="NCBIfam" id="TIGR00593">
    <property type="entry name" value="pola"/>
    <property type="match status" value="1"/>
</dbReference>
<dbReference type="FunFam" id="1.10.150.20:FF:000002">
    <property type="entry name" value="DNA polymerase I"/>
    <property type="match status" value="1"/>
</dbReference>
<name>A0A9X2BNS2_9FLAO</name>
<evidence type="ECO:0000313" key="21">
    <source>
        <dbReference type="EMBL" id="MCK8142195.1"/>
    </source>
</evidence>
<evidence type="ECO:0000256" key="11">
    <source>
        <dbReference type="ARBA" id="ARBA00022932"/>
    </source>
</evidence>
<dbReference type="InterPro" id="IPR036279">
    <property type="entry name" value="5-3_exonuclease_C_sf"/>
</dbReference>
<dbReference type="PANTHER" id="PTHR10133:SF27">
    <property type="entry name" value="DNA POLYMERASE NU"/>
    <property type="match status" value="1"/>
</dbReference>
<dbReference type="Gene3D" id="3.40.50.1010">
    <property type="entry name" value="5'-nuclease"/>
    <property type="match status" value="1"/>
</dbReference>
<evidence type="ECO:0000256" key="15">
    <source>
        <dbReference type="NCBIfam" id="TIGR00593"/>
    </source>
</evidence>
<dbReference type="GO" id="GO:0003887">
    <property type="term" value="F:DNA-directed DNA polymerase activity"/>
    <property type="evidence" value="ECO:0007669"/>
    <property type="project" value="UniProtKB-UniRule"/>
</dbReference>
<keyword evidence="8 16" id="KW-0227">DNA damage</keyword>
<evidence type="ECO:0000256" key="9">
    <source>
        <dbReference type="ARBA" id="ARBA00022801"/>
    </source>
</evidence>
<keyword evidence="22" id="KW-1185">Reference proteome</keyword>
<sequence>MSQQKRLFLLDAYALIFRGYYAFIKNPRINSKGMDTSAIMGFMNSLMDVIKREKPDHLAVAFDKGGSQLRNDIFPEYKAHRDATPEAIKIAIPYIQDLLTAMHIPIIEVSGFEADDLIGTIAKQAEKQNYQVFMVTPDKDFAQLVSENIFMYKPARMGNGIEIWGVPEVLAKFEIERPDQVIDFLGMMGDAADNIPGLPGVGEVTAKKLLKEFGTMENLLANTDKLKGKMKENIEANKEKGLLSKTLATILLDCPVQFNEDDYELSKPDVEKTDVLFQELEFRQMKAQFDKLYNPSAAENETSDGTDEKTSKKLPAKKTNEEQFDLFGFSEENNDEVKSNSFYATLENTDHNYTYVQGDLGVKLFIQNLMKQTSVCFDTETTGIDALNAELVGISFAWEKGKAFYVPFPENREETQLLIDKFKPFFESESIEKIGQNIKYDLKIVAQYGVEIKGKLFDTMIAHYLINPDMRHNMDILSETYLKYSPKSIEELIGKKGKNQKSMRDVALEEIKEYAAEDADITYQLKQNFSPILDKAETKKLFDEIEIPLIPVLAAMELEGINLDVPFLKSMSVEMAAESNALEQKIYETAGEKFNLASPKQLGDVLFDKMKIGGAKQKKTKTGQYATGEEILSYLANDNPIVKDILEWRQMVKLQSTYIDALPNQVDTKTGRVHTDYMQTVAATGRLSSNNPNLQNIPVRTERGRLIRKAFIPRDENYTLISADYSQIELRIIAALSGEENMIKAFQNNEDIHKSTAAKVFNVPLDEVTKEQRSNAKTVNFGIIYGVSAFGLSNQTSLSRKESAELIDAYYTTYPKLKSYMANQVDFARENGYVQTVLGRRRYLKDINSANMMIKSGAERNAVNAPIQGSAADIIKIAMINIHKKLMNENWKSKMLLQVHDELVFDVHNSELEKIQPMIKHEMENAFKLEVPLEVEIGIGKNWLEAH</sequence>
<evidence type="ECO:0000256" key="14">
    <source>
        <dbReference type="ARBA" id="ARBA00049244"/>
    </source>
</evidence>
<dbReference type="InterPro" id="IPR002421">
    <property type="entry name" value="5-3_exonuclease"/>
</dbReference>
<dbReference type="SMART" id="SM00279">
    <property type="entry name" value="HhH2"/>
    <property type="match status" value="1"/>
</dbReference>
<evidence type="ECO:0000256" key="7">
    <source>
        <dbReference type="ARBA" id="ARBA00022722"/>
    </source>
</evidence>
<dbReference type="Pfam" id="PF02739">
    <property type="entry name" value="5_3_exonuc_N"/>
    <property type="match status" value="1"/>
</dbReference>
<evidence type="ECO:0000256" key="6">
    <source>
        <dbReference type="ARBA" id="ARBA00022705"/>
    </source>
</evidence>
<keyword evidence="11 16" id="KW-0239">DNA-directed DNA polymerase</keyword>
<dbReference type="AlphaFoldDB" id="A0A9X2BNS2"/>
<dbReference type="SUPFAM" id="SSF88723">
    <property type="entry name" value="PIN domain-like"/>
    <property type="match status" value="1"/>
</dbReference>
<dbReference type="GO" id="GO:0003677">
    <property type="term" value="F:DNA binding"/>
    <property type="evidence" value="ECO:0007669"/>
    <property type="project" value="UniProtKB-UniRule"/>
</dbReference>
<dbReference type="SUPFAM" id="SSF53098">
    <property type="entry name" value="Ribonuclease H-like"/>
    <property type="match status" value="1"/>
</dbReference>
<dbReference type="InterPro" id="IPR008918">
    <property type="entry name" value="HhH2"/>
</dbReference>
<protein>
    <recommendedName>
        <fullName evidence="3 15">DNA polymerase I</fullName>
        <ecNumber evidence="2 15">2.7.7.7</ecNumber>
    </recommendedName>
</protein>
<dbReference type="FunFam" id="1.10.150.20:FF:000003">
    <property type="entry name" value="DNA polymerase I"/>
    <property type="match status" value="1"/>
</dbReference>
<dbReference type="Pfam" id="PF00476">
    <property type="entry name" value="DNA_pol_A"/>
    <property type="match status" value="1"/>
</dbReference>
<dbReference type="PROSITE" id="PS00447">
    <property type="entry name" value="DNA_POLYMERASE_A"/>
    <property type="match status" value="1"/>
</dbReference>
<evidence type="ECO:0000259" key="18">
    <source>
        <dbReference type="SMART" id="SM00474"/>
    </source>
</evidence>
<keyword evidence="12 16" id="KW-0238">DNA-binding</keyword>
<evidence type="ECO:0000256" key="3">
    <source>
        <dbReference type="ARBA" id="ARBA00020311"/>
    </source>
</evidence>
<evidence type="ECO:0000256" key="4">
    <source>
        <dbReference type="ARBA" id="ARBA00022679"/>
    </source>
</evidence>
<dbReference type="CDD" id="cd08637">
    <property type="entry name" value="DNA_pol_A_pol_I_C"/>
    <property type="match status" value="1"/>
</dbReference>
<feature type="region of interest" description="Disordered" evidence="17">
    <location>
        <begin position="293"/>
        <end position="315"/>
    </location>
</feature>
<dbReference type="SUPFAM" id="SSF47807">
    <property type="entry name" value="5' to 3' exonuclease, C-terminal subdomain"/>
    <property type="match status" value="1"/>
</dbReference>
<evidence type="ECO:0000256" key="10">
    <source>
        <dbReference type="ARBA" id="ARBA00022839"/>
    </source>
</evidence>
<dbReference type="InterPro" id="IPR001098">
    <property type="entry name" value="DNA-dir_DNA_pol_A_palm_dom"/>
</dbReference>
<dbReference type="InterPro" id="IPR020045">
    <property type="entry name" value="DNA_polI_H3TH"/>
</dbReference>
<dbReference type="Gene3D" id="3.30.420.10">
    <property type="entry name" value="Ribonuclease H-like superfamily/Ribonuclease H"/>
    <property type="match status" value="1"/>
</dbReference>
<evidence type="ECO:0000256" key="2">
    <source>
        <dbReference type="ARBA" id="ARBA00012417"/>
    </source>
</evidence>
<dbReference type="NCBIfam" id="NF004397">
    <property type="entry name" value="PRK05755.1"/>
    <property type="match status" value="1"/>
</dbReference>
<keyword evidence="6 16" id="KW-0235">DNA replication</keyword>
<dbReference type="Pfam" id="PF01612">
    <property type="entry name" value="DNA_pol_A_exo1"/>
    <property type="match status" value="1"/>
</dbReference>
<dbReference type="InterPro" id="IPR020046">
    <property type="entry name" value="5-3_exonucl_a-hlix_arch_N"/>
</dbReference>
<dbReference type="InterPro" id="IPR012337">
    <property type="entry name" value="RNaseH-like_sf"/>
</dbReference>
<keyword evidence="10 16" id="KW-0269">Exonuclease</keyword>
<dbReference type="GO" id="GO:0008408">
    <property type="term" value="F:3'-5' exonuclease activity"/>
    <property type="evidence" value="ECO:0007669"/>
    <property type="project" value="UniProtKB-UniRule"/>
</dbReference>
<dbReference type="Gene3D" id="1.20.1060.10">
    <property type="entry name" value="Taq DNA Polymerase, Chain T, domain 4"/>
    <property type="match status" value="1"/>
</dbReference>
<dbReference type="GO" id="GO:0006302">
    <property type="term" value="P:double-strand break repair"/>
    <property type="evidence" value="ECO:0007669"/>
    <property type="project" value="TreeGrafter"/>
</dbReference>
<dbReference type="PANTHER" id="PTHR10133">
    <property type="entry name" value="DNA POLYMERASE I"/>
    <property type="match status" value="1"/>
</dbReference>
<evidence type="ECO:0000256" key="16">
    <source>
        <dbReference type="RuleBase" id="RU004460"/>
    </source>
</evidence>
<dbReference type="CDD" id="cd09898">
    <property type="entry name" value="H3TH_53EXO"/>
    <property type="match status" value="1"/>
</dbReference>
<evidence type="ECO:0000313" key="22">
    <source>
        <dbReference type="Proteomes" id="UP001139260"/>
    </source>
</evidence>
<keyword evidence="5 16" id="KW-0548">Nucleotidyltransferase</keyword>
<proteinExistence type="inferred from homology"/>
<dbReference type="EMBL" id="JALNUB010000005">
    <property type="protein sequence ID" value="MCK8142195.1"/>
    <property type="molecule type" value="Genomic_DNA"/>
</dbReference>
<dbReference type="InterPro" id="IPR002298">
    <property type="entry name" value="DNA_polymerase_A"/>
</dbReference>
<dbReference type="InterPro" id="IPR036397">
    <property type="entry name" value="RNaseH_sf"/>
</dbReference>
<dbReference type="SMART" id="SM00474">
    <property type="entry name" value="35EXOc"/>
    <property type="match status" value="1"/>
</dbReference>
<dbReference type="SMART" id="SM00475">
    <property type="entry name" value="53EXOc"/>
    <property type="match status" value="1"/>
</dbReference>
<dbReference type="InterPro" id="IPR002562">
    <property type="entry name" value="3'-5'_exonuclease_dom"/>
</dbReference>
<comment type="function">
    <text evidence="16">In addition to polymerase activity, this DNA polymerase exhibits 3'-5' and 5'-3' exonuclease activity.</text>
</comment>
<evidence type="ECO:0000256" key="1">
    <source>
        <dbReference type="ARBA" id="ARBA00007705"/>
    </source>
</evidence>
<evidence type="ECO:0000256" key="5">
    <source>
        <dbReference type="ARBA" id="ARBA00022695"/>
    </source>
</evidence>
<dbReference type="InterPro" id="IPR043502">
    <property type="entry name" value="DNA/RNA_pol_sf"/>
</dbReference>
<dbReference type="InterPro" id="IPR019760">
    <property type="entry name" value="DNA-dir_DNA_pol_A_CS"/>
</dbReference>
<feature type="domain" description="DNA-directed DNA polymerase family A palm" evidence="20">
    <location>
        <begin position="704"/>
        <end position="911"/>
    </location>
</feature>